<dbReference type="VEuPathDB" id="AmoebaDB:NF0098370"/>
<reference evidence="9 10" key="1">
    <citation type="journal article" date="2019" name="Sci. Rep.">
        <title>Nanopore sequencing improves the draft genome of the human pathogenic amoeba Naegleria fowleri.</title>
        <authorList>
            <person name="Liechti N."/>
            <person name="Schurch N."/>
            <person name="Bruggmann R."/>
            <person name="Wittwer M."/>
        </authorList>
    </citation>
    <scope>NUCLEOTIDE SEQUENCE [LARGE SCALE GENOMIC DNA]</scope>
    <source>
        <strain evidence="9 10">ATCC 30894</strain>
    </source>
</reference>
<feature type="region of interest" description="Disordered" evidence="7">
    <location>
        <begin position="112"/>
        <end position="199"/>
    </location>
</feature>
<keyword evidence="10" id="KW-1185">Reference proteome</keyword>
<dbReference type="PANTHER" id="PTHR46373">
    <property type="entry name" value="PROTEIN RKD4"/>
    <property type="match status" value="1"/>
</dbReference>
<comment type="function">
    <text evidence="1">Putative transcription factor.</text>
</comment>
<proteinExistence type="predicted"/>
<sequence length="303" mass="33218">MSALHLTPTNSIHNSTNYHYFTTPQSAFMTHQPISSSSHNLNSPSHDHHHHNHPHDSKTKSSFETNTTTSSPALSDVRTLKDNIHTSSSTSSSPPMMTTMTPVAIRVFNTTNDHGEEDHHSSSSSVSSSSLSLSSASASSPMSHADSQILCGKSTTSKRTSPKSRTRTSTSKSSPKPSSHLTVNDSSPPPTRISKYACQKSKKKSKINIPVFELIRVMALPQTSAAQVLGVSLSTLKRRYYELGIGRWPGQIANNPKEIEKATESSPEKKVQLSFLLNGEDVEARQIDQITWSILNFTFKQSF</sequence>
<dbReference type="GO" id="GO:0003700">
    <property type="term" value="F:DNA-binding transcription factor activity"/>
    <property type="evidence" value="ECO:0007669"/>
    <property type="project" value="InterPro"/>
</dbReference>
<evidence type="ECO:0000256" key="3">
    <source>
        <dbReference type="ARBA" id="ARBA00023054"/>
    </source>
</evidence>
<dbReference type="PANTHER" id="PTHR46373:SF2">
    <property type="entry name" value="RWP-RK DOMAIN-CONTAINING PROTEIN"/>
    <property type="match status" value="1"/>
</dbReference>
<dbReference type="OrthoDB" id="10487385at2759"/>
<evidence type="ECO:0000256" key="2">
    <source>
        <dbReference type="ARBA" id="ARBA00023015"/>
    </source>
</evidence>
<evidence type="ECO:0000256" key="7">
    <source>
        <dbReference type="SAM" id="MobiDB-lite"/>
    </source>
</evidence>
<dbReference type="RefSeq" id="XP_044565808.1">
    <property type="nucleotide sequence ID" value="XM_044703451.1"/>
</dbReference>
<name>A0A6A5C6I0_NAEFO</name>
<feature type="domain" description="RWP-RK" evidence="8">
    <location>
        <begin position="192"/>
        <end position="277"/>
    </location>
</feature>
<dbReference type="OMA" id="RISKYAC"/>
<gene>
    <name evidence="9" type="ORF">FDP41_012883</name>
</gene>
<protein>
    <recommendedName>
        <fullName evidence="8">RWP-RK domain-containing protein</fullName>
    </recommendedName>
</protein>
<evidence type="ECO:0000256" key="5">
    <source>
        <dbReference type="ARBA" id="ARBA00023163"/>
    </source>
</evidence>
<evidence type="ECO:0000256" key="4">
    <source>
        <dbReference type="ARBA" id="ARBA00023125"/>
    </source>
</evidence>
<keyword evidence="2" id="KW-0805">Transcription regulation</keyword>
<dbReference type="GO" id="GO:0003677">
    <property type="term" value="F:DNA binding"/>
    <property type="evidence" value="ECO:0007669"/>
    <property type="project" value="UniProtKB-KW"/>
</dbReference>
<dbReference type="EMBL" id="VFQX01000016">
    <property type="protein sequence ID" value="KAF0981095.1"/>
    <property type="molecule type" value="Genomic_DNA"/>
</dbReference>
<organism evidence="9 10">
    <name type="scientific">Naegleria fowleri</name>
    <name type="common">Brain eating amoeba</name>
    <dbReference type="NCBI Taxonomy" id="5763"/>
    <lineage>
        <taxon>Eukaryota</taxon>
        <taxon>Discoba</taxon>
        <taxon>Heterolobosea</taxon>
        <taxon>Tetramitia</taxon>
        <taxon>Eutetramitia</taxon>
        <taxon>Vahlkampfiidae</taxon>
        <taxon>Naegleria</taxon>
    </lineage>
</organism>
<keyword evidence="3" id="KW-0175">Coiled coil</keyword>
<feature type="compositionally biased region" description="Polar residues" evidence="7">
    <location>
        <begin position="62"/>
        <end position="73"/>
    </location>
</feature>
<feature type="compositionally biased region" description="Low complexity" evidence="7">
    <location>
        <begin position="122"/>
        <end position="140"/>
    </location>
</feature>
<feature type="compositionally biased region" description="Low complexity" evidence="7">
    <location>
        <begin position="167"/>
        <end position="179"/>
    </location>
</feature>
<keyword evidence="6" id="KW-0539">Nucleus</keyword>
<evidence type="ECO:0000313" key="9">
    <source>
        <dbReference type="EMBL" id="KAF0981095.1"/>
    </source>
</evidence>
<evidence type="ECO:0000256" key="1">
    <source>
        <dbReference type="ARBA" id="ARBA00004049"/>
    </source>
</evidence>
<evidence type="ECO:0000256" key="6">
    <source>
        <dbReference type="ARBA" id="ARBA00023242"/>
    </source>
</evidence>
<keyword evidence="4" id="KW-0238">DNA-binding</keyword>
<dbReference type="InterPro" id="IPR044607">
    <property type="entry name" value="RKD-like"/>
</dbReference>
<evidence type="ECO:0000259" key="8">
    <source>
        <dbReference type="PROSITE" id="PS51519"/>
    </source>
</evidence>
<dbReference type="VEuPathDB" id="AmoebaDB:NfTy_079640"/>
<dbReference type="VEuPathDB" id="AmoebaDB:FDP41_012883"/>
<dbReference type="AlphaFoldDB" id="A0A6A5C6I0"/>
<dbReference type="GeneID" id="68120098"/>
<accession>A0A6A5C6I0</accession>
<keyword evidence="5" id="KW-0804">Transcription</keyword>
<comment type="caution">
    <text evidence="9">The sequence shown here is derived from an EMBL/GenBank/DDBJ whole genome shotgun (WGS) entry which is preliminary data.</text>
</comment>
<dbReference type="Proteomes" id="UP000444721">
    <property type="component" value="Unassembled WGS sequence"/>
</dbReference>
<feature type="compositionally biased region" description="Low complexity" evidence="7">
    <location>
        <begin position="35"/>
        <end position="44"/>
    </location>
</feature>
<dbReference type="PROSITE" id="PS51519">
    <property type="entry name" value="RWP_RK"/>
    <property type="match status" value="1"/>
</dbReference>
<feature type="region of interest" description="Disordered" evidence="7">
    <location>
        <begin position="30"/>
        <end position="98"/>
    </location>
</feature>
<dbReference type="Pfam" id="PF02042">
    <property type="entry name" value="RWP-RK"/>
    <property type="match status" value="1"/>
</dbReference>
<dbReference type="InterPro" id="IPR003035">
    <property type="entry name" value="RWP-RK_dom"/>
</dbReference>
<feature type="compositionally biased region" description="Low complexity" evidence="7">
    <location>
        <begin position="86"/>
        <end position="98"/>
    </location>
</feature>
<evidence type="ECO:0000313" key="10">
    <source>
        <dbReference type="Proteomes" id="UP000444721"/>
    </source>
</evidence>